<reference evidence="3 4" key="1">
    <citation type="submission" date="2019-06" db="EMBL/GenBank/DDBJ databases">
        <title>Draft genome sequence of Methanolobus vulcani B1d.</title>
        <authorList>
            <person name="Creighbaum A.J."/>
            <person name="Ticak T."/>
            <person name="Hariraju D."/>
            <person name="Arivett B.A."/>
            <person name="Ferguson D.J.Jr."/>
        </authorList>
    </citation>
    <scope>NUCLEOTIDE SEQUENCE [LARGE SCALE GENOMIC DNA]</scope>
    <source>
        <strain evidence="3 4">B1d</strain>
    </source>
</reference>
<dbReference type="OrthoDB" id="125878at2157"/>
<dbReference type="Proteomes" id="UP000319335">
    <property type="component" value="Unassembled WGS sequence"/>
</dbReference>
<evidence type="ECO:0000256" key="1">
    <source>
        <dbReference type="SAM" id="Phobius"/>
    </source>
</evidence>
<evidence type="ECO:0000313" key="3">
    <source>
        <dbReference type="EMBL" id="TQD28350.1"/>
    </source>
</evidence>
<protein>
    <recommendedName>
        <fullName evidence="2">DUF3592 domain-containing protein</fullName>
    </recommendedName>
</protein>
<organism evidence="3 4">
    <name type="scientific">Methanolobus vulcani</name>
    <dbReference type="NCBI Taxonomy" id="38026"/>
    <lineage>
        <taxon>Archaea</taxon>
        <taxon>Methanobacteriati</taxon>
        <taxon>Methanobacteriota</taxon>
        <taxon>Stenosarchaea group</taxon>
        <taxon>Methanomicrobia</taxon>
        <taxon>Methanosarcinales</taxon>
        <taxon>Methanosarcinaceae</taxon>
        <taxon>Methanolobus</taxon>
    </lineage>
</organism>
<name>A0A7Z8P2E9_9EURY</name>
<keyword evidence="1" id="KW-0812">Transmembrane</keyword>
<dbReference type="RefSeq" id="WP_154808454.1">
    <property type="nucleotide sequence ID" value="NZ_VIAQ01000006.1"/>
</dbReference>
<feature type="transmembrane region" description="Helical" evidence="1">
    <location>
        <begin position="63"/>
        <end position="81"/>
    </location>
</feature>
<dbReference type="AlphaFoldDB" id="A0A7Z8P2E9"/>
<keyword evidence="1" id="KW-1133">Transmembrane helix</keyword>
<keyword evidence="1" id="KW-0472">Membrane</keyword>
<evidence type="ECO:0000313" key="4">
    <source>
        <dbReference type="Proteomes" id="UP000319335"/>
    </source>
</evidence>
<sequence>MDKQRTFSLGRILTHDYCALVAILMMVIPWAIYFATSQFGYFPDLKHGRDPLTESSAPFFKNMGYYVIFIAIPMLGWRIHLFKTLYKRGVEITGYISFEGVLSRKRIEYKYTYEGVDYWRGNALTDSQYVNIFKEGDEVILLVDPKNPKQAVIKEIYF</sequence>
<gene>
    <name evidence="3" type="ORF">FKV42_01400</name>
</gene>
<comment type="caution">
    <text evidence="3">The sequence shown here is derived from an EMBL/GenBank/DDBJ whole genome shotgun (WGS) entry which is preliminary data.</text>
</comment>
<evidence type="ECO:0000259" key="2">
    <source>
        <dbReference type="Pfam" id="PF12158"/>
    </source>
</evidence>
<feature type="transmembrane region" description="Helical" evidence="1">
    <location>
        <begin position="12"/>
        <end position="35"/>
    </location>
</feature>
<keyword evidence="4" id="KW-1185">Reference proteome</keyword>
<dbReference type="EMBL" id="VIAQ01000006">
    <property type="protein sequence ID" value="TQD28350.1"/>
    <property type="molecule type" value="Genomic_DNA"/>
</dbReference>
<proteinExistence type="predicted"/>
<accession>A0A7Z8P2E9</accession>
<dbReference type="Pfam" id="PF12158">
    <property type="entry name" value="DUF3592"/>
    <property type="match status" value="1"/>
</dbReference>
<feature type="domain" description="DUF3592" evidence="2">
    <location>
        <begin position="106"/>
        <end position="154"/>
    </location>
</feature>
<dbReference type="InterPro" id="IPR021994">
    <property type="entry name" value="DUF3592"/>
</dbReference>